<proteinExistence type="predicted"/>
<evidence type="ECO:0000256" key="1">
    <source>
        <dbReference type="PROSITE-ProRule" id="PRU00042"/>
    </source>
</evidence>
<accession>A0AAV2JCM0</accession>
<dbReference type="PROSITE" id="PS50157">
    <property type="entry name" value="ZINC_FINGER_C2H2_2"/>
    <property type="match status" value="1"/>
</dbReference>
<dbReference type="EMBL" id="OZ035834">
    <property type="protein sequence ID" value="CAL1575324.1"/>
    <property type="molecule type" value="Genomic_DNA"/>
</dbReference>
<reference evidence="3 4" key="1">
    <citation type="submission" date="2024-04" db="EMBL/GenBank/DDBJ databases">
        <authorList>
            <person name="Waldvogel A.-M."/>
            <person name="Schoenle A."/>
        </authorList>
    </citation>
    <scope>NUCLEOTIDE SEQUENCE [LARGE SCALE GENOMIC DNA]</scope>
</reference>
<feature type="domain" description="C2H2-type" evidence="2">
    <location>
        <begin position="1"/>
        <end position="21"/>
    </location>
</feature>
<dbReference type="GO" id="GO:0008270">
    <property type="term" value="F:zinc ion binding"/>
    <property type="evidence" value="ECO:0007669"/>
    <property type="project" value="UniProtKB-KW"/>
</dbReference>
<evidence type="ECO:0000313" key="4">
    <source>
        <dbReference type="Proteomes" id="UP001497482"/>
    </source>
</evidence>
<keyword evidence="4" id="KW-1185">Reference proteome</keyword>
<evidence type="ECO:0000313" key="3">
    <source>
        <dbReference type="EMBL" id="CAL1575324.1"/>
    </source>
</evidence>
<keyword evidence="1" id="KW-0863">Zinc-finger</keyword>
<dbReference type="InterPro" id="IPR036236">
    <property type="entry name" value="Znf_C2H2_sf"/>
</dbReference>
<keyword evidence="1" id="KW-0479">Metal-binding</keyword>
<organism evidence="3 4">
    <name type="scientific">Knipowitschia caucasica</name>
    <name type="common">Caucasian dwarf goby</name>
    <name type="synonym">Pomatoschistus caucasicus</name>
    <dbReference type="NCBI Taxonomy" id="637954"/>
    <lineage>
        <taxon>Eukaryota</taxon>
        <taxon>Metazoa</taxon>
        <taxon>Chordata</taxon>
        <taxon>Craniata</taxon>
        <taxon>Vertebrata</taxon>
        <taxon>Euteleostomi</taxon>
        <taxon>Actinopterygii</taxon>
        <taxon>Neopterygii</taxon>
        <taxon>Teleostei</taxon>
        <taxon>Neoteleostei</taxon>
        <taxon>Acanthomorphata</taxon>
        <taxon>Gobiaria</taxon>
        <taxon>Gobiiformes</taxon>
        <taxon>Gobioidei</taxon>
        <taxon>Gobiidae</taxon>
        <taxon>Gobiinae</taxon>
        <taxon>Knipowitschia</taxon>
    </lineage>
</organism>
<keyword evidence="1" id="KW-0862">Zinc</keyword>
<sequence length="66" mass="7398">MSFLNENTLILHERSHTGEQPYKCDYCANSQSVLFEIFQASITTNSKVLFPDNSKAFPSAKPKVSS</sequence>
<dbReference type="InterPro" id="IPR013087">
    <property type="entry name" value="Znf_C2H2_type"/>
</dbReference>
<dbReference type="SUPFAM" id="SSF57667">
    <property type="entry name" value="beta-beta-alpha zinc fingers"/>
    <property type="match status" value="1"/>
</dbReference>
<protein>
    <recommendedName>
        <fullName evidence="2">C2H2-type domain-containing protein</fullName>
    </recommendedName>
</protein>
<gene>
    <name evidence="3" type="ORF">KC01_LOCUS6917</name>
</gene>
<evidence type="ECO:0000259" key="2">
    <source>
        <dbReference type="PROSITE" id="PS50157"/>
    </source>
</evidence>
<name>A0AAV2JCM0_KNICA</name>
<dbReference type="AlphaFoldDB" id="A0AAV2JCM0"/>
<dbReference type="Proteomes" id="UP001497482">
    <property type="component" value="Chromosome 12"/>
</dbReference>
<dbReference type="Gene3D" id="3.30.160.60">
    <property type="entry name" value="Classic Zinc Finger"/>
    <property type="match status" value="1"/>
</dbReference>